<comment type="caution">
    <text evidence="1">The sequence shown here is derived from an EMBL/GenBank/DDBJ whole genome shotgun (WGS) entry which is preliminary data.</text>
</comment>
<name>A0A8J3N8L9_9CHLR</name>
<evidence type="ECO:0000313" key="1">
    <source>
        <dbReference type="EMBL" id="GHO98387.1"/>
    </source>
</evidence>
<dbReference type="EMBL" id="BNJK01000002">
    <property type="protein sequence ID" value="GHO98387.1"/>
    <property type="molecule type" value="Genomic_DNA"/>
</dbReference>
<sequence length="117" mass="12849">MEEQISVATLSLNEIMAVSAILQFYEKHMWNTTMPSAKRSQRQVEVAGLIVKLALLPSGQAASLTRGDLGYINTALRIFITQVTEKIPPSDSRGNLLISCEQVQTLFSTLIPANLSE</sequence>
<dbReference type="RefSeq" id="WP_220209141.1">
    <property type="nucleotide sequence ID" value="NZ_BNJK01000002.1"/>
</dbReference>
<organism evidence="1 2">
    <name type="scientific">Reticulibacter mediterranei</name>
    <dbReference type="NCBI Taxonomy" id="2778369"/>
    <lineage>
        <taxon>Bacteria</taxon>
        <taxon>Bacillati</taxon>
        <taxon>Chloroflexota</taxon>
        <taxon>Ktedonobacteria</taxon>
        <taxon>Ktedonobacterales</taxon>
        <taxon>Reticulibacteraceae</taxon>
        <taxon>Reticulibacter</taxon>
    </lineage>
</organism>
<dbReference type="Proteomes" id="UP000597444">
    <property type="component" value="Unassembled WGS sequence"/>
</dbReference>
<accession>A0A8J3N8L9</accession>
<proteinExistence type="predicted"/>
<keyword evidence="2" id="KW-1185">Reference proteome</keyword>
<protein>
    <submittedName>
        <fullName evidence="1">Uncharacterized protein</fullName>
    </submittedName>
</protein>
<evidence type="ECO:0000313" key="2">
    <source>
        <dbReference type="Proteomes" id="UP000597444"/>
    </source>
</evidence>
<reference evidence="1" key="1">
    <citation type="submission" date="2020-10" db="EMBL/GenBank/DDBJ databases">
        <title>Taxonomic study of unclassified bacteria belonging to the class Ktedonobacteria.</title>
        <authorList>
            <person name="Yabe S."/>
            <person name="Wang C.M."/>
            <person name="Zheng Y."/>
            <person name="Sakai Y."/>
            <person name="Cavaletti L."/>
            <person name="Monciardini P."/>
            <person name="Donadio S."/>
        </authorList>
    </citation>
    <scope>NUCLEOTIDE SEQUENCE</scope>
    <source>
        <strain evidence="1">ID150040</strain>
    </source>
</reference>
<gene>
    <name evidence="1" type="ORF">KSF_084350</name>
</gene>
<dbReference type="AlphaFoldDB" id="A0A8J3N8L9"/>